<gene>
    <name evidence="2" type="ORF">SCUD_LOCUS9264</name>
</gene>
<evidence type="ECO:0000313" key="2">
    <source>
        <dbReference type="EMBL" id="VDP34892.1"/>
    </source>
</evidence>
<dbReference type="STRING" id="6186.A0A183K2Q0"/>
<dbReference type="Pfam" id="PF03999">
    <property type="entry name" value="MAP65_ASE1"/>
    <property type="match status" value="1"/>
</dbReference>
<name>A0A183K2Q0_9TREM</name>
<evidence type="ECO:0000313" key="4">
    <source>
        <dbReference type="WBParaSite" id="SCUD_0000926401-mRNA-1"/>
    </source>
</evidence>
<evidence type="ECO:0000313" key="3">
    <source>
        <dbReference type="Proteomes" id="UP000279833"/>
    </source>
</evidence>
<sequence length="646" mass="73504">MVLTLEIVQKLHRKNKRPAGGWFLIMCASQLLKSIVDGVEKKCQSIFAVWDEIGVEGSELEQEVGSVVKRMDVLLDSVLTDKETRKTQLSQSINELTAFIKEISSEINSTPSDPPTTTTLLNTYNFLLSEKERLLKEADDFIQEFNSLKKLEKDLCHRLCEAEMTIVYKVVPSKEQMKLLSRRVDHLKLVKAERCAKFLELRSQMFAGYAKLGKSLRLVSDSCCLVKEILAPEALETFTFSEENMFSMSDIVDQLASDCARVDTECKIYRDRLNLLLQLLNPLGVTCSEIEDENSSSTLRILRTEVDRLEALRTRHMDALISAAHLHVCQCWDDCFVGDEYRQNFKSLIQNKDSENALTILEKEIITWKGFKENNHEFLLDVVKWCDQFSSFQSLKVEISFFKSLHFRLHSLLFKKRMKEPSVLQNRGGILLKLEKERKQLSRDLPSLEARIREVFLSLCVASPSLASAIRLGSENLNPVDFIMKSWESLQNDKENEKQNDRMPKSAKIIETKPPGALNCGKSLKRPNPYCNETIILRDHSSGSSVSSLLADSQPKQSRVVGNFLKKPGLVKSKIDSRRRSRSVPPGSRKFIHSKVVIQENNYPTASKCVLDDINLCAKSTLTKQSVAEVESFFEGFKVCSCIYSV</sequence>
<reference evidence="2 3" key="2">
    <citation type="submission" date="2018-11" db="EMBL/GenBank/DDBJ databases">
        <authorList>
            <consortium name="Pathogen Informatics"/>
        </authorList>
    </citation>
    <scope>NUCLEOTIDE SEQUENCE [LARGE SCALE GENOMIC DNA]</scope>
    <source>
        <strain evidence="2">Dakar</strain>
        <strain evidence="3">Dakar, Senegal</strain>
    </source>
</reference>
<dbReference type="GO" id="GO:1990023">
    <property type="term" value="C:mitotic spindle midzone"/>
    <property type="evidence" value="ECO:0007669"/>
    <property type="project" value="TreeGrafter"/>
</dbReference>
<dbReference type="AlphaFoldDB" id="A0A183K2Q0"/>
<dbReference type="GO" id="GO:0008017">
    <property type="term" value="F:microtubule binding"/>
    <property type="evidence" value="ECO:0007669"/>
    <property type="project" value="InterPro"/>
</dbReference>
<feature type="coiled-coil region" evidence="1">
    <location>
        <begin position="124"/>
        <end position="151"/>
    </location>
</feature>
<proteinExistence type="predicted"/>
<dbReference type="Proteomes" id="UP000279833">
    <property type="component" value="Unassembled WGS sequence"/>
</dbReference>
<accession>A0A183K2Q0</accession>
<dbReference type="InterPro" id="IPR007145">
    <property type="entry name" value="MAP65_Ase1_PRC1"/>
</dbReference>
<dbReference type="GO" id="GO:0051256">
    <property type="term" value="P:mitotic spindle midzone assembly"/>
    <property type="evidence" value="ECO:0007669"/>
    <property type="project" value="TreeGrafter"/>
</dbReference>
<reference evidence="4" key="1">
    <citation type="submission" date="2016-06" db="UniProtKB">
        <authorList>
            <consortium name="WormBaseParasite"/>
        </authorList>
    </citation>
    <scope>IDENTIFICATION</scope>
</reference>
<evidence type="ECO:0000256" key="1">
    <source>
        <dbReference type="SAM" id="Coils"/>
    </source>
</evidence>
<dbReference type="WBParaSite" id="SCUD_0000926401-mRNA-1">
    <property type="protein sequence ID" value="SCUD_0000926401-mRNA-1"/>
    <property type="gene ID" value="SCUD_0000926401"/>
</dbReference>
<dbReference type="PANTHER" id="PTHR19321:SF41">
    <property type="entry name" value="FASCETTO-RELATED"/>
    <property type="match status" value="1"/>
</dbReference>
<dbReference type="EMBL" id="UZAK01033147">
    <property type="protein sequence ID" value="VDP34892.1"/>
    <property type="molecule type" value="Genomic_DNA"/>
</dbReference>
<dbReference type="GO" id="GO:0005737">
    <property type="term" value="C:cytoplasm"/>
    <property type="evidence" value="ECO:0007669"/>
    <property type="project" value="TreeGrafter"/>
</dbReference>
<dbReference type="PANTHER" id="PTHR19321">
    <property type="entry name" value="PROTEIN REGULATOR OF CYTOKINESIS 1 PRC1-RELATED"/>
    <property type="match status" value="1"/>
</dbReference>
<keyword evidence="1" id="KW-0175">Coiled coil</keyword>
<protein>
    <submittedName>
        <fullName evidence="4">Protein regulator of cytokinesis 1</fullName>
    </submittedName>
</protein>
<keyword evidence="3" id="KW-1185">Reference proteome</keyword>
<organism evidence="4">
    <name type="scientific">Schistosoma curassoni</name>
    <dbReference type="NCBI Taxonomy" id="6186"/>
    <lineage>
        <taxon>Eukaryota</taxon>
        <taxon>Metazoa</taxon>
        <taxon>Spiralia</taxon>
        <taxon>Lophotrochozoa</taxon>
        <taxon>Platyhelminthes</taxon>
        <taxon>Trematoda</taxon>
        <taxon>Digenea</taxon>
        <taxon>Strigeidida</taxon>
        <taxon>Schistosomatoidea</taxon>
        <taxon>Schistosomatidae</taxon>
        <taxon>Schistosoma</taxon>
    </lineage>
</organism>
<dbReference type="Gene3D" id="1.20.58.1520">
    <property type="match status" value="1"/>
</dbReference>